<name>W9EJ82_9LACO</name>
<dbReference type="AlphaFoldDB" id="W9EJ82"/>
<organism evidence="2 3">
    <name type="scientific">Fructilactobacillus florum 8D</name>
    <dbReference type="NCBI Taxonomy" id="1221538"/>
    <lineage>
        <taxon>Bacteria</taxon>
        <taxon>Bacillati</taxon>
        <taxon>Bacillota</taxon>
        <taxon>Bacilli</taxon>
        <taxon>Lactobacillales</taxon>
        <taxon>Lactobacillaceae</taxon>
        <taxon>Fructilactobacillus</taxon>
    </lineage>
</organism>
<keyword evidence="1" id="KW-1133">Transmembrane helix</keyword>
<dbReference type="Proteomes" id="UP000019474">
    <property type="component" value="Unassembled WGS sequence"/>
</dbReference>
<evidence type="ECO:0000313" key="2">
    <source>
        <dbReference type="EMBL" id="ETO41040.1"/>
    </source>
</evidence>
<sequence length="58" mass="6765">MTQNKKFIDQDIKNRFAELDRERPDTSKRRRKPWLNIIINVGLALIVLAGIIGSFLLK</sequence>
<keyword evidence="1" id="KW-0812">Transmembrane</keyword>
<evidence type="ECO:0000256" key="1">
    <source>
        <dbReference type="SAM" id="Phobius"/>
    </source>
</evidence>
<gene>
    <name evidence="2" type="ORF">B808_35</name>
</gene>
<protein>
    <submittedName>
        <fullName evidence="2">Uncharacterized protein</fullName>
    </submittedName>
</protein>
<dbReference type="PATRIC" id="fig|1221538.3.peg.35"/>
<dbReference type="EMBL" id="ALXG01000004">
    <property type="protein sequence ID" value="ETO41040.1"/>
    <property type="molecule type" value="Genomic_DNA"/>
</dbReference>
<feature type="transmembrane region" description="Helical" evidence="1">
    <location>
        <begin position="37"/>
        <end position="57"/>
    </location>
</feature>
<comment type="caution">
    <text evidence="2">The sequence shown here is derived from an EMBL/GenBank/DDBJ whole genome shotgun (WGS) entry which is preliminary data.</text>
</comment>
<keyword evidence="3" id="KW-1185">Reference proteome</keyword>
<dbReference type="RefSeq" id="WP_009166819.1">
    <property type="nucleotide sequence ID" value="NZ_ALXG01000004.1"/>
</dbReference>
<proteinExistence type="predicted"/>
<evidence type="ECO:0000313" key="3">
    <source>
        <dbReference type="Proteomes" id="UP000019474"/>
    </source>
</evidence>
<keyword evidence="1" id="KW-0472">Membrane</keyword>
<accession>W9EJ82</accession>
<reference evidence="2 3" key="1">
    <citation type="submission" date="2012-08" db="EMBL/GenBank/DDBJ databases">
        <title>Genome sequencing of Lactobacillus florum 8D.</title>
        <authorList>
            <person name="Kim E.B."/>
            <person name="Marco M.L."/>
        </authorList>
    </citation>
    <scope>NUCLEOTIDE SEQUENCE [LARGE SCALE GENOMIC DNA]</scope>
    <source>
        <strain evidence="2 3">8D</strain>
    </source>
</reference>